<dbReference type="Proteomes" id="UP000256328">
    <property type="component" value="Unassembled WGS sequence"/>
</dbReference>
<dbReference type="GO" id="GO:0008270">
    <property type="term" value="F:zinc ion binding"/>
    <property type="evidence" value="ECO:0007669"/>
    <property type="project" value="InterPro"/>
</dbReference>
<proteinExistence type="predicted"/>
<gene>
    <name evidence="8" type="ORF">BP5796_04082</name>
</gene>
<feature type="compositionally biased region" description="Low complexity" evidence="6">
    <location>
        <begin position="94"/>
        <end position="116"/>
    </location>
</feature>
<protein>
    <recommendedName>
        <fullName evidence="7">Zn(2)-C6 fungal-type domain-containing protein</fullName>
    </recommendedName>
</protein>
<dbReference type="PROSITE" id="PS00463">
    <property type="entry name" value="ZN2_CY6_FUNGAL_1"/>
    <property type="match status" value="1"/>
</dbReference>
<dbReference type="SUPFAM" id="SSF57701">
    <property type="entry name" value="Zn2/Cys6 DNA-binding domain"/>
    <property type="match status" value="1"/>
</dbReference>
<feature type="compositionally biased region" description="Polar residues" evidence="6">
    <location>
        <begin position="1"/>
        <end position="15"/>
    </location>
</feature>
<keyword evidence="4" id="KW-0804">Transcription</keyword>
<dbReference type="GO" id="GO:0000981">
    <property type="term" value="F:DNA-binding transcription factor activity, RNA polymerase II-specific"/>
    <property type="evidence" value="ECO:0007669"/>
    <property type="project" value="InterPro"/>
</dbReference>
<dbReference type="AlphaFoldDB" id="A0A3D8SHD2"/>
<dbReference type="GO" id="GO:0006351">
    <property type="term" value="P:DNA-templated transcription"/>
    <property type="evidence" value="ECO:0007669"/>
    <property type="project" value="InterPro"/>
</dbReference>
<evidence type="ECO:0000259" key="7">
    <source>
        <dbReference type="PROSITE" id="PS50048"/>
    </source>
</evidence>
<feature type="region of interest" description="Disordered" evidence="6">
    <location>
        <begin position="376"/>
        <end position="398"/>
    </location>
</feature>
<feature type="compositionally biased region" description="Low complexity" evidence="6">
    <location>
        <begin position="211"/>
        <end position="222"/>
    </location>
</feature>
<feature type="domain" description="Zn(2)-C6 fungal-type" evidence="7">
    <location>
        <begin position="138"/>
        <end position="173"/>
    </location>
</feature>
<evidence type="ECO:0000256" key="6">
    <source>
        <dbReference type="SAM" id="MobiDB-lite"/>
    </source>
</evidence>
<dbReference type="CDD" id="cd00067">
    <property type="entry name" value="GAL4"/>
    <property type="match status" value="1"/>
</dbReference>
<feature type="compositionally biased region" description="Polar residues" evidence="6">
    <location>
        <begin position="263"/>
        <end position="281"/>
    </location>
</feature>
<dbReference type="SMART" id="SM00906">
    <property type="entry name" value="Fungal_trans"/>
    <property type="match status" value="1"/>
</dbReference>
<keyword evidence="3" id="KW-0238">DNA-binding</keyword>
<dbReference type="PROSITE" id="PS50048">
    <property type="entry name" value="ZN2_CY6_FUNGAL_2"/>
    <property type="match status" value="1"/>
</dbReference>
<feature type="region of interest" description="Disordered" evidence="6">
    <location>
        <begin position="1"/>
        <end position="137"/>
    </location>
</feature>
<keyword evidence="9" id="KW-1185">Reference proteome</keyword>
<dbReference type="InterPro" id="IPR036864">
    <property type="entry name" value="Zn2-C6_fun-type_DNA-bd_sf"/>
</dbReference>
<feature type="compositionally biased region" description="Polar residues" evidence="6">
    <location>
        <begin position="29"/>
        <end position="64"/>
    </location>
</feature>
<comment type="caution">
    <text evidence="8">The sequence shown here is derived from an EMBL/GenBank/DDBJ whole genome shotgun (WGS) entry which is preliminary data.</text>
</comment>
<feature type="region of interest" description="Disordered" evidence="6">
    <location>
        <begin position="205"/>
        <end position="303"/>
    </location>
</feature>
<evidence type="ECO:0000256" key="5">
    <source>
        <dbReference type="ARBA" id="ARBA00023242"/>
    </source>
</evidence>
<keyword evidence="5" id="KW-0539">Nucleus</keyword>
<evidence type="ECO:0000256" key="1">
    <source>
        <dbReference type="ARBA" id="ARBA00022723"/>
    </source>
</evidence>
<dbReference type="PANTHER" id="PTHR31668:SF26">
    <property type="entry name" value="GLUCOSE TRANSPORT TRANSCRIPTION REGULATOR RGT1-RELATED"/>
    <property type="match status" value="1"/>
</dbReference>
<keyword evidence="1" id="KW-0479">Metal-binding</keyword>
<keyword evidence="2" id="KW-0805">Transcription regulation</keyword>
<sequence length="752" mass="82405">MNNHSDAPNMQSYPSPTAHPADNGGPFYASSQGQPSANMSTPEELQLAAQLSRNMAPNMGNSSGMEGISQDMRGQQGISNQYQPEPQGHNLHDPQQQQQMHHQSAPAAAMAQMGAQYNGSPLPDAPGSNRKRSKVSRACDECRRKKIRCDASEESGEGVQCSNCKRVGSQCLFSRVPQKRGPSKGYIKELADRLNTLETTLHGGEISQHLPQESPYQQQPQRRPSEEYSPIPMQNEQPRKRSFSSFSNDLNPAYQTPRAAPGWSNQDGRHTYQQPVPSGTPQEFREANYSPGGVQSGGPWSNAPEAARRLSITAQNAPQAEMMRNPIDASMVQDYYDIIHPTFPILSPSDLDSIAKFASPADRYSFNNSLINAIQSFPSDPTQPRQTNPIPIAKPGNAKYNSRSAELTRLQSLMFQIIAAGNLDPSDARRHTKSSPSTLLGSAVGFAYSMKLHVHKAMDSIMQADPDSDEHHERRLWWILIVMDKWHAASTSSPVFIPDTSIVIYPDEDSTILGETLYHLSRMSIVLGHLSLVALIQPSDMPPMAAPVASALGTLSRGELERIREDLPASFFPPSSCPWIHFCYWSLRILVELRNPDSDPAQGLLDPALNLVTQLTFNRAFVGPLTHYASTLVVLALIELLKYDRTKAEATTALKSLYTAGPAPSAFDPVSRALIAKKVPSLVSSSTGEAPMTDSQNLQHLAELATGQAEKGKVANEATTTTPNIFKHYSSLRDIIHKGWMNAVLESVNTGI</sequence>
<feature type="compositionally biased region" description="Polar residues" evidence="6">
    <location>
        <begin position="243"/>
        <end position="254"/>
    </location>
</feature>
<dbReference type="Pfam" id="PF04082">
    <property type="entry name" value="Fungal_trans"/>
    <property type="match status" value="1"/>
</dbReference>
<evidence type="ECO:0000256" key="2">
    <source>
        <dbReference type="ARBA" id="ARBA00023015"/>
    </source>
</evidence>
<evidence type="ECO:0000256" key="4">
    <source>
        <dbReference type="ARBA" id="ARBA00023163"/>
    </source>
</evidence>
<name>A0A3D8SHD2_9HELO</name>
<dbReference type="InterPro" id="IPR007219">
    <property type="entry name" value="XnlR_reg_dom"/>
</dbReference>
<reference evidence="8 9" key="1">
    <citation type="journal article" date="2018" name="IMA Fungus">
        <title>IMA Genome-F 9: Draft genome sequence of Annulohypoxylon stygium, Aspergillus mulundensis, Berkeleyomyces basicola (syn. Thielaviopsis basicola), Ceratocystis smalleyi, two Cercospora beticola strains, Coleophoma cylindrospora, Fusarium fracticaudum, Phialophora cf. hyalina, and Morchella septimelata.</title>
        <authorList>
            <person name="Wingfield B.D."/>
            <person name="Bills G.F."/>
            <person name="Dong Y."/>
            <person name="Huang W."/>
            <person name="Nel W.J."/>
            <person name="Swalarsk-Parry B.S."/>
            <person name="Vaghefi N."/>
            <person name="Wilken P.M."/>
            <person name="An Z."/>
            <person name="de Beer Z.W."/>
            <person name="De Vos L."/>
            <person name="Chen L."/>
            <person name="Duong T.A."/>
            <person name="Gao Y."/>
            <person name="Hammerbacher A."/>
            <person name="Kikkert J.R."/>
            <person name="Li Y."/>
            <person name="Li H."/>
            <person name="Li K."/>
            <person name="Li Q."/>
            <person name="Liu X."/>
            <person name="Ma X."/>
            <person name="Naidoo K."/>
            <person name="Pethybridge S.J."/>
            <person name="Sun J."/>
            <person name="Steenkamp E.T."/>
            <person name="van der Nest M.A."/>
            <person name="van Wyk S."/>
            <person name="Wingfield M.J."/>
            <person name="Xiong C."/>
            <person name="Yue Q."/>
            <person name="Zhang X."/>
        </authorList>
    </citation>
    <scope>NUCLEOTIDE SEQUENCE [LARGE SCALE GENOMIC DNA]</scope>
    <source>
        <strain evidence="8 9">BP5796</strain>
    </source>
</reference>
<dbReference type="EMBL" id="PDLN01000005">
    <property type="protein sequence ID" value="RDW85757.1"/>
    <property type="molecule type" value="Genomic_DNA"/>
</dbReference>
<dbReference type="OrthoDB" id="5426978at2759"/>
<organism evidence="8 9">
    <name type="scientific">Coleophoma crateriformis</name>
    <dbReference type="NCBI Taxonomy" id="565419"/>
    <lineage>
        <taxon>Eukaryota</taxon>
        <taxon>Fungi</taxon>
        <taxon>Dikarya</taxon>
        <taxon>Ascomycota</taxon>
        <taxon>Pezizomycotina</taxon>
        <taxon>Leotiomycetes</taxon>
        <taxon>Helotiales</taxon>
        <taxon>Dermateaceae</taxon>
        <taxon>Coleophoma</taxon>
    </lineage>
</organism>
<dbReference type="GO" id="GO:0003677">
    <property type="term" value="F:DNA binding"/>
    <property type="evidence" value="ECO:0007669"/>
    <property type="project" value="UniProtKB-KW"/>
</dbReference>
<dbReference type="PANTHER" id="PTHR31668">
    <property type="entry name" value="GLUCOSE TRANSPORT TRANSCRIPTION REGULATOR RGT1-RELATED-RELATED"/>
    <property type="match status" value="1"/>
</dbReference>
<dbReference type="InterPro" id="IPR050797">
    <property type="entry name" value="Carb_Metab_Trans_Reg"/>
</dbReference>
<feature type="compositionally biased region" description="Polar residues" evidence="6">
    <location>
        <begin position="72"/>
        <end position="84"/>
    </location>
</feature>
<accession>A0A3D8SHD2</accession>
<evidence type="ECO:0000313" key="8">
    <source>
        <dbReference type="EMBL" id="RDW85757.1"/>
    </source>
</evidence>
<feature type="compositionally biased region" description="Polar residues" evidence="6">
    <location>
        <begin position="376"/>
        <end position="389"/>
    </location>
</feature>
<dbReference type="SMART" id="SM00066">
    <property type="entry name" value="GAL4"/>
    <property type="match status" value="1"/>
</dbReference>
<evidence type="ECO:0000313" key="9">
    <source>
        <dbReference type="Proteomes" id="UP000256328"/>
    </source>
</evidence>
<dbReference type="InterPro" id="IPR001138">
    <property type="entry name" value="Zn2Cys6_DnaBD"/>
</dbReference>
<dbReference type="Gene3D" id="4.10.240.10">
    <property type="entry name" value="Zn(2)-C6 fungal-type DNA-binding domain"/>
    <property type="match status" value="1"/>
</dbReference>
<dbReference type="Pfam" id="PF00172">
    <property type="entry name" value="Zn_clus"/>
    <property type="match status" value="1"/>
</dbReference>
<evidence type="ECO:0000256" key="3">
    <source>
        <dbReference type="ARBA" id="ARBA00023125"/>
    </source>
</evidence>
<dbReference type="CDD" id="cd12148">
    <property type="entry name" value="fungal_TF_MHR"/>
    <property type="match status" value="1"/>
</dbReference>